<organism evidence="1 2">
    <name type="scientific">Apiospora rasikravindrae</name>
    <dbReference type="NCBI Taxonomy" id="990691"/>
    <lineage>
        <taxon>Eukaryota</taxon>
        <taxon>Fungi</taxon>
        <taxon>Dikarya</taxon>
        <taxon>Ascomycota</taxon>
        <taxon>Pezizomycotina</taxon>
        <taxon>Sordariomycetes</taxon>
        <taxon>Xylariomycetidae</taxon>
        <taxon>Amphisphaeriales</taxon>
        <taxon>Apiosporaceae</taxon>
        <taxon>Apiospora</taxon>
    </lineage>
</organism>
<accession>A0ABR1U839</accession>
<dbReference type="Proteomes" id="UP001444661">
    <property type="component" value="Unassembled WGS sequence"/>
</dbReference>
<dbReference type="EMBL" id="JAQQWK010000001">
    <property type="protein sequence ID" value="KAK8055044.1"/>
    <property type="molecule type" value="Genomic_DNA"/>
</dbReference>
<sequence>MAIYLVSLSSWGQNCSLCLVALLSGVPRAQPLPSAATEPASIIAASLASREDSSLQPRQYRCDDGDDEALGSRPHVFEQCLSDCDELQREISALPG</sequence>
<gene>
    <name evidence="1" type="ORF">PG993_000271</name>
</gene>
<comment type="caution">
    <text evidence="1">The sequence shown here is derived from an EMBL/GenBank/DDBJ whole genome shotgun (WGS) entry which is preliminary data.</text>
</comment>
<protein>
    <recommendedName>
        <fullName evidence="3">Secreted protein</fullName>
    </recommendedName>
</protein>
<evidence type="ECO:0000313" key="1">
    <source>
        <dbReference type="EMBL" id="KAK8055044.1"/>
    </source>
</evidence>
<reference evidence="1 2" key="1">
    <citation type="submission" date="2023-01" db="EMBL/GenBank/DDBJ databases">
        <title>Analysis of 21 Apiospora genomes using comparative genomics revels a genus with tremendous synthesis potential of carbohydrate active enzymes and secondary metabolites.</title>
        <authorList>
            <person name="Sorensen T."/>
        </authorList>
    </citation>
    <scope>NUCLEOTIDE SEQUENCE [LARGE SCALE GENOMIC DNA]</scope>
    <source>
        <strain evidence="1 2">CBS 33761</strain>
    </source>
</reference>
<name>A0ABR1U839_9PEZI</name>
<evidence type="ECO:0000313" key="2">
    <source>
        <dbReference type="Proteomes" id="UP001444661"/>
    </source>
</evidence>
<proteinExistence type="predicted"/>
<keyword evidence="2" id="KW-1185">Reference proteome</keyword>
<evidence type="ECO:0008006" key="3">
    <source>
        <dbReference type="Google" id="ProtNLM"/>
    </source>
</evidence>